<dbReference type="PANTHER" id="PTHR45947:SF13">
    <property type="entry name" value="TRANSFERASE"/>
    <property type="match status" value="1"/>
</dbReference>
<dbReference type="Pfam" id="PF13439">
    <property type="entry name" value="Glyco_transf_4"/>
    <property type="match status" value="1"/>
</dbReference>
<evidence type="ECO:0000259" key="2">
    <source>
        <dbReference type="Pfam" id="PF13439"/>
    </source>
</evidence>
<comment type="caution">
    <text evidence="3">The sequence shown here is derived from an EMBL/GenBank/DDBJ whole genome shotgun (WGS) entry which is preliminary data.</text>
</comment>
<protein>
    <recommendedName>
        <fullName evidence="5">Glycosyl transferase family 1</fullName>
    </recommendedName>
</protein>
<dbReference type="GO" id="GO:0016757">
    <property type="term" value="F:glycosyltransferase activity"/>
    <property type="evidence" value="ECO:0007669"/>
    <property type="project" value="InterPro"/>
</dbReference>
<dbReference type="SUPFAM" id="SSF53756">
    <property type="entry name" value="UDP-Glycosyltransferase/glycogen phosphorylase"/>
    <property type="match status" value="1"/>
</dbReference>
<proteinExistence type="predicted"/>
<dbReference type="EMBL" id="MHHZ01000006">
    <property type="protein sequence ID" value="OGY42245.1"/>
    <property type="molecule type" value="Genomic_DNA"/>
</dbReference>
<reference evidence="3 4" key="1">
    <citation type="journal article" date="2016" name="Nat. Commun.">
        <title>Thousands of microbial genomes shed light on interconnected biogeochemical processes in an aquifer system.</title>
        <authorList>
            <person name="Anantharaman K."/>
            <person name="Brown C.T."/>
            <person name="Hug L.A."/>
            <person name="Sharon I."/>
            <person name="Castelle C.J."/>
            <person name="Probst A.J."/>
            <person name="Thomas B.C."/>
            <person name="Singh A."/>
            <person name="Wilkins M.J."/>
            <person name="Karaoz U."/>
            <person name="Brodie E.L."/>
            <person name="Williams K.H."/>
            <person name="Hubbard S.S."/>
            <person name="Banfield J.F."/>
        </authorList>
    </citation>
    <scope>NUCLEOTIDE SEQUENCE [LARGE SCALE GENOMIC DNA]</scope>
</reference>
<dbReference type="Pfam" id="PF00534">
    <property type="entry name" value="Glycos_transf_1"/>
    <property type="match status" value="1"/>
</dbReference>
<sequence>MKILMVNKFFYQRGGSEAYMLNLSELLKKQGHQVIEFSMQDEKNEPSQYSQYFVANIDFAKREGILKDIKKALQAIFSFEAQAKLEQLIIKEKPDIAHLHNFSFQLTPSVIIALKKHKIPIIWTLHDYKLICPNFRLFTKGKVCERCKKHKYYNGFFYKCLNDSWAMSLVAMLEMYWHKFFLKSYDKVDLFISPSRFLAQKIKDWGINPNKIKQVYNFIDYQKMNQEIELGKGLLYFGRLTPEKGIMTLVKAMAKLPEMQLKIIGDGPQKNEIKNFIRDKRLKNIELIGHQKSQQLYEYVKRARVVIVPSVWYENNPIAILEAFALAKPVIGSNLGGIPELIEEGKTGFLFQANDHEDLISVIKKIYYNEKLLREIALNCQNLIKSKFTKEKHLEQIEKIYQIIKVNASVF</sequence>
<evidence type="ECO:0000313" key="4">
    <source>
        <dbReference type="Proteomes" id="UP000176498"/>
    </source>
</evidence>
<dbReference type="InterPro" id="IPR001296">
    <property type="entry name" value="Glyco_trans_1"/>
</dbReference>
<name>A0A1G1XQC4_9BACT</name>
<accession>A0A1G1XQC4</accession>
<evidence type="ECO:0000259" key="1">
    <source>
        <dbReference type="Pfam" id="PF00534"/>
    </source>
</evidence>
<dbReference type="Proteomes" id="UP000176498">
    <property type="component" value="Unassembled WGS sequence"/>
</dbReference>
<dbReference type="Gene3D" id="3.40.50.2000">
    <property type="entry name" value="Glycogen Phosphorylase B"/>
    <property type="match status" value="2"/>
</dbReference>
<dbReference type="InterPro" id="IPR028098">
    <property type="entry name" value="Glyco_trans_4-like_N"/>
</dbReference>
<dbReference type="AlphaFoldDB" id="A0A1G1XQC4"/>
<gene>
    <name evidence="3" type="ORF">A2Y82_00485</name>
</gene>
<dbReference type="CDD" id="cd03823">
    <property type="entry name" value="GT4_ExpE7-like"/>
    <property type="match status" value="1"/>
</dbReference>
<evidence type="ECO:0008006" key="5">
    <source>
        <dbReference type="Google" id="ProtNLM"/>
    </source>
</evidence>
<dbReference type="PANTHER" id="PTHR45947">
    <property type="entry name" value="SULFOQUINOVOSYL TRANSFERASE SQD2"/>
    <property type="match status" value="1"/>
</dbReference>
<evidence type="ECO:0000313" key="3">
    <source>
        <dbReference type="EMBL" id="OGY42245.1"/>
    </source>
</evidence>
<feature type="domain" description="Glycosyltransferase subfamily 4-like N-terminal" evidence="2">
    <location>
        <begin position="14"/>
        <end position="222"/>
    </location>
</feature>
<organism evidence="3 4">
    <name type="scientific">Candidatus Buchananbacteria bacterium RBG_13_36_9</name>
    <dbReference type="NCBI Taxonomy" id="1797530"/>
    <lineage>
        <taxon>Bacteria</taxon>
        <taxon>Candidatus Buchananiibacteriota</taxon>
    </lineage>
</organism>
<feature type="domain" description="Glycosyl transferase family 1" evidence="1">
    <location>
        <begin position="234"/>
        <end position="377"/>
    </location>
</feature>
<dbReference type="InterPro" id="IPR050194">
    <property type="entry name" value="Glycosyltransferase_grp1"/>
</dbReference>